<name>A0A255GLM6_9ACTN</name>
<evidence type="ECO:0000256" key="1">
    <source>
        <dbReference type="ARBA" id="ARBA00022475"/>
    </source>
</evidence>
<dbReference type="InterPro" id="IPR050083">
    <property type="entry name" value="HtpX_protease"/>
</dbReference>
<dbReference type="PANTHER" id="PTHR43221">
    <property type="entry name" value="PROTEASE HTPX"/>
    <property type="match status" value="1"/>
</dbReference>
<keyword evidence="5 10" id="KW-0378">Hydrolase</keyword>
<evidence type="ECO:0000313" key="15">
    <source>
        <dbReference type="Proteomes" id="UP000215896"/>
    </source>
</evidence>
<accession>A0A255GLM6</accession>
<comment type="caution">
    <text evidence="14">The sequence shown here is derived from an EMBL/GenBank/DDBJ whole genome shotgun (WGS) entry which is preliminary data.</text>
</comment>
<keyword evidence="9 12" id="KW-0472">Membrane</keyword>
<comment type="cofactor">
    <cofactor evidence="10">
        <name>Zn(2+)</name>
        <dbReference type="ChEBI" id="CHEBI:29105"/>
    </cofactor>
    <text evidence="10">Binds 1 zinc ion per subunit.</text>
</comment>
<feature type="region of interest" description="Disordered" evidence="11">
    <location>
        <begin position="373"/>
        <end position="393"/>
    </location>
</feature>
<keyword evidence="7 12" id="KW-1133">Transmembrane helix</keyword>
<evidence type="ECO:0000256" key="10">
    <source>
        <dbReference type="RuleBase" id="RU003983"/>
    </source>
</evidence>
<keyword evidence="4" id="KW-0479">Metal-binding</keyword>
<dbReference type="EMBL" id="NMVO01000004">
    <property type="protein sequence ID" value="OYO16302.1"/>
    <property type="molecule type" value="Genomic_DNA"/>
</dbReference>
<evidence type="ECO:0000256" key="8">
    <source>
        <dbReference type="ARBA" id="ARBA00023049"/>
    </source>
</evidence>
<evidence type="ECO:0000256" key="5">
    <source>
        <dbReference type="ARBA" id="ARBA00022801"/>
    </source>
</evidence>
<evidence type="ECO:0000259" key="13">
    <source>
        <dbReference type="Pfam" id="PF01435"/>
    </source>
</evidence>
<protein>
    <submittedName>
        <fullName evidence="14">Peptidase M48</fullName>
    </submittedName>
</protein>
<dbReference type="Gene3D" id="3.30.2010.10">
    <property type="entry name" value="Metalloproteases ('zincins'), catalytic domain"/>
    <property type="match status" value="1"/>
</dbReference>
<evidence type="ECO:0000256" key="2">
    <source>
        <dbReference type="ARBA" id="ARBA00022670"/>
    </source>
</evidence>
<feature type="transmembrane region" description="Helical" evidence="12">
    <location>
        <begin position="41"/>
        <end position="67"/>
    </location>
</feature>
<dbReference type="OrthoDB" id="9810445at2"/>
<reference evidence="14 15" key="1">
    <citation type="submission" date="2017-07" db="EMBL/GenBank/DDBJ databases">
        <title>Draft whole genome sequences of clinical Proprionibacteriaceae strains.</title>
        <authorList>
            <person name="Bernier A.-M."/>
            <person name="Bernard K."/>
            <person name="Domingo M.-C."/>
        </authorList>
    </citation>
    <scope>NUCLEOTIDE SEQUENCE [LARGE SCALE GENOMIC DNA]</scope>
    <source>
        <strain evidence="14 15">NML 030167</strain>
    </source>
</reference>
<keyword evidence="1" id="KW-1003">Cell membrane</keyword>
<gene>
    <name evidence="14" type="ORF">CGZ94_05005</name>
</gene>
<keyword evidence="6 10" id="KW-0862">Zinc</keyword>
<keyword evidence="3 12" id="KW-0812">Transmembrane</keyword>
<feature type="transmembrane region" description="Helical" evidence="12">
    <location>
        <begin position="79"/>
        <end position="102"/>
    </location>
</feature>
<sequence length="393" mass="42334">MLALRAPDPAQRSPPVSELAPANEPAPHVQLRKQLRHPGEIPWLVVAAVFFVIAYGALIGISIAAGLGADEGLTRDQTVGQVMVLLAVSPLAVLFFRGLMYAQLRTGSVRMSPTQFPEGYRMLVEAAASAGLPKVPDAYVTSGSGVINAFAAGHGFRRFVNVNSDLFEVGGAARDPDALRFVIGHEVGHIAAGHTSYWRIVVMQVMSQIPILGGFLSRAQEYTADNYGYRYRPQGGAGAMQVLSGGKYLNHNVNINEFADRAQSERGLFVWCANLASTHPVLTWRAQALRDRSRAGSLFTVPKFQPYGPPALPPGGRPTKEAPSPAEALDYLDTFPPLGPPQFGTNFPVPLPGNEIEWAEPSRYGQHTLYHGWRAPALPPDEADEPRGPATGS</sequence>
<keyword evidence="15" id="KW-1185">Reference proteome</keyword>
<dbReference type="CDD" id="cd07325">
    <property type="entry name" value="M48_Ste24p_like"/>
    <property type="match status" value="1"/>
</dbReference>
<dbReference type="GO" id="GO:0004222">
    <property type="term" value="F:metalloendopeptidase activity"/>
    <property type="evidence" value="ECO:0007669"/>
    <property type="project" value="InterPro"/>
</dbReference>
<dbReference type="GO" id="GO:0046872">
    <property type="term" value="F:metal ion binding"/>
    <property type="evidence" value="ECO:0007669"/>
    <property type="project" value="UniProtKB-KW"/>
</dbReference>
<evidence type="ECO:0000256" key="9">
    <source>
        <dbReference type="ARBA" id="ARBA00023136"/>
    </source>
</evidence>
<dbReference type="InterPro" id="IPR001915">
    <property type="entry name" value="Peptidase_M48"/>
</dbReference>
<evidence type="ECO:0000256" key="11">
    <source>
        <dbReference type="SAM" id="MobiDB-lite"/>
    </source>
</evidence>
<evidence type="ECO:0000256" key="4">
    <source>
        <dbReference type="ARBA" id="ARBA00022723"/>
    </source>
</evidence>
<keyword evidence="8 10" id="KW-0482">Metalloprotease</keyword>
<feature type="domain" description="Peptidase M48" evidence="13">
    <location>
        <begin position="121"/>
        <end position="210"/>
    </location>
</feature>
<evidence type="ECO:0000256" key="6">
    <source>
        <dbReference type="ARBA" id="ARBA00022833"/>
    </source>
</evidence>
<evidence type="ECO:0000256" key="12">
    <source>
        <dbReference type="SAM" id="Phobius"/>
    </source>
</evidence>
<comment type="similarity">
    <text evidence="10">Belongs to the peptidase M48 family.</text>
</comment>
<evidence type="ECO:0000313" key="14">
    <source>
        <dbReference type="EMBL" id="OYO16302.1"/>
    </source>
</evidence>
<dbReference type="AlphaFoldDB" id="A0A255GLM6"/>
<proteinExistence type="inferred from homology"/>
<organism evidence="14 15">
    <name type="scientific">Enemella evansiae</name>
    <dbReference type="NCBI Taxonomy" id="2016499"/>
    <lineage>
        <taxon>Bacteria</taxon>
        <taxon>Bacillati</taxon>
        <taxon>Actinomycetota</taxon>
        <taxon>Actinomycetes</taxon>
        <taxon>Propionibacteriales</taxon>
        <taxon>Propionibacteriaceae</taxon>
        <taxon>Enemella</taxon>
    </lineage>
</organism>
<dbReference type="GO" id="GO:0006508">
    <property type="term" value="P:proteolysis"/>
    <property type="evidence" value="ECO:0007669"/>
    <property type="project" value="UniProtKB-KW"/>
</dbReference>
<dbReference type="PANTHER" id="PTHR43221:SF2">
    <property type="entry name" value="PROTEASE HTPX HOMOLOG"/>
    <property type="match status" value="1"/>
</dbReference>
<keyword evidence="2 10" id="KW-0645">Protease</keyword>
<evidence type="ECO:0000256" key="3">
    <source>
        <dbReference type="ARBA" id="ARBA00022692"/>
    </source>
</evidence>
<evidence type="ECO:0000256" key="7">
    <source>
        <dbReference type="ARBA" id="ARBA00022989"/>
    </source>
</evidence>
<dbReference type="Proteomes" id="UP000215896">
    <property type="component" value="Unassembled WGS sequence"/>
</dbReference>
<dbReference type="Pfam" id="PF01435">
    <property type="entry name" value="Peptidase_M48"/>
    <property type="match status" value="1"/>
</dbReference>
<feature type="region of interest" description="Disordered" evidence="11">
    <location>
        <begin position="1"/>
        <end position="24"/>
    </location>
</feature>